<sequence>LYISVRRIIPQVSWNGKEHFLCAWRRRQFSNVIHYLPHVQTRNSKSLTVIETECVQQMSTNLAAEALGWLFSVSSNPRVQSLVVQSAGGLPMTSLELLQLQPSIRAMEDMHQSLLESCLQSDNEFPDCDKPVPGMETKLERLLRFCRFHPRYIISVDVNSFELGAAIQSTSVIRLPMGGRPAVLLDRAAFLRDIIHPGHSSKLPLLCWSRLMHIACSRDVFSFTDLDSDSPANMFLLHLCSAILCAFDAFQKGLKHDFTAPTTLEFKDALLYFSDDIYETIFYTLSQLAGESPSRDPLLSVHLRVFVAAIGFFRHRISLLSSDMSYNLIHTPLHSAIEWINAQTFSPREAIAITKTLEDILTACVTQKRDPRNVVSPWNRLSHNTILAYQSLKLKGEWRSYSLRGLQLTAYVMTVYWGRIRGHSLPSDIACSMLADALADCVPAAYAVFLQNQCLEFFRNRAFHMNSVRVVREYCTGISTAIAIDTAALQQHVDYLYEPQNLFTACSILAAHEGESIDRPAIRRDITALAQLRPQDPAWDACRRQLRDLLENDGGNFFDRQGHFIQGHYFGSLSARHRQVKKNAIRYVIGVLDTFFEAEVHNLLRRCYGYRGLFRLEYEEST</sequence>
<feature type="non-terminal residue" evidence="1">
    <location>
        <position position="1"/>
    </location>
</feature>
<accession>A0AA39PX62</accession>
<proteinExistence type="predicted"/>
<dbReference type="AlphaFoldDB" id="A0AA39PX62"/>
<evidence type="ECO:0000313" key="2">
    <source>
        <dbReference type="Proteomes" id="UP001175228"/>
    </source>
</evidence>
<organism evidence="1 2">
    <name type="scientific">Armillaria luteobubalina</name>
    <dbReference type="NCBI Taxonomy" id="153913"/>
    <lineage>
        <taxon>Eukaryota</taxon>
        <taxon>Fungi</taxon>
        <taxon>Dikarya</taxon>
        <taxon>Basidiomycota</taxon>
        <taxon>Agaricomycotina</taxon>
        <taxon>Agaricomycetes</taxon>
        <taxon>Agaricomycetidae</taxon>
        <taxon>Agaricales</taxon>
        <taxon>Marasmiineae</taxon>
        <taxon>Physalacriaceae</taxon>
        <taxon>Armillaria</taxon>
    </lineage>
</organism>
<dbReference type="EMBL" id="JAUEPU010000031">
    <property type="protein sequence ID" value="KAK0492046.1"/>
    <property type="molecule type" value="Genomic_DNA"/>
</dbReference>
<gene>
    <name evidence="1" type="ORF">EDD18DRAFT_518904</name>
</gene>
<keyword evidence="2" id="KW-1185">Reference proteome</keyword>
<comment type="caution">
    <text evidence="1">The sequence shown here is derived from an EMBL/GenBank/DDBJ whole genome shotgun (WGS) entry which is preliminary data.</text>
</comment>
<reference evidence="1" key="1">
    <citation type="submission" date="2023-06" db="EMBL/GenBank/DDBJ databases">
        <authorList>
            <consortium name="Lawrence Berkeley National Laboratory"/>
            <person name="Ahrendt S."/>
            <person name="Sahu N."/>
            <person name="Indic B."/>
            <person name="Wong-Bajracharya J."/>
            <person name="Merenyi Z."/>
            <person name="Ke H.-M."/>
            <person name="Monk M."/>
            <person name="Kocsube S."/>
            <person name="Drula E."/>
            <person name="Lipzen A."/>
            <person name="Balint B."/>
            <person name="Henrissat B."/>
            <person name="Andreopoulos B."/>
            <person name="Martin F.M."/>
            <person name="Harder C.B."/>
            <person name="Rigling D."/>
            <person name="Ford K.L."/>
            <person name="Foster G.D."/>
            <person name="Pangilinan J."/>
            <person name="Papanicolaou A."/>
            <person name="Barry K."/>
            <person name="LaButti K."/>
            <person name="Viragh M."/>
            <person name="Koriabine M."/>
            <person name="Yan M."/>
            <person name="Riley R."/>
            <person name="Champramary S."/>
            <person name="Plett K.L."/>
            <person name="Tsai I.J."/>
            <person name="Slot J."/>
            <person name="Sipos G."/>
            <person name="Plett J."/>
            <person name="Nagy L.G."/>
            <person name="Grigoriev I.V."/>
        </authorList>
    </citation>
    <scope>NUCLEOTIDE SEQUENCE</scope>
    <source>
        <strain evidence="1">HWK02</strain>
    </source>
</reference>
<protein>
    <submittedName>
        <fullName evidence="1">Uncharacterized protein</fullName>
    </submittedName>
</protein>
<dbReference type="Proteomes" id="UP001175228">
    <property type="component" value="Unassembled WGS sequence"/>
</dbReference>
<evidence type="ECO:0000313" key="1">
    <source>
        <dbReference type="EMBL" id="KAK0492046.1"/>
    </source>
</evidence>
<name>A0AA39PX62_9AGAR</name>